<dbReference type="Proteomes" id="UP000799291">
    <property type="component" value="Unassembled WGS sequence"/>
</dbReference>
<keyword evidence="3" id="KW-1185">Reference proteome</keyword>
<name>A0A6G1ITD9_9PLEO</name>
<protein>
    <submittedName>
        <fullName evidence="2">Uncharacterized protein</fullName>
    </submittedName>
</protein>
<keyword evidence="1" id="KW-0812">Transmembrane</keyword>
<feature type="transmembrane region" description="Helical" evidence="1">
    <location>
        <begin position="45"/>
        <end position="65"/>
    </location>
</feature>
<sequence>MDRSGGDAKPGRNMSNVRLRHMQHVGEWANLSDRPVSGAVGLVPFFFPHIFFSLIGIMVVGVWSFGAKGERECVGGSVGCSNVIFLLARF</sequence>
<proteinExistence type="predicted"/>
<organism evidence="2 3">
    <name type="scientific">Lentithecium fluviatile CBS 122367</name>
    <dbReference type="NCBI Taxonomy" id="1168545"/>
    <lineage>
        <taxon>Eukaryota</taxon>
        <taxon>Fungi</taxon>
        <taxon>Dikarya</taxon>
        <taxon>Ascomycota</taxon>
        <taxon>Pezizomycotina</taxon>
        <taxon>Dothideomycetes</taxon>
        <taxon>Pleosporomycetidae</taxon>
        <taxon>Pleosporales</taxon>
        <taxon>Massarineae</taxon>
        <taxon>Lentitheciaceae</taxon>
        <taxon>Lentithecium</taxon>
    </lineage>
</organism>
<keyword evidence="1" id="KW-0472">Membrane</keyword>
<evidence type="ECO:0000313" key="3">
    <source>
        <dbReference type="Proteomes" id="UP000799291"/>
    </source>
</evidence>
<keyword evidence="1" id="KW-1133">Transmembrane helix</keyword>
<reference evidence="2" key="1">
    <citation type="journal article" date="2020" name="Stud. Mycol.">
        <title>101 Dothideomycetes genomes: a test case for predicting lifestyles and emergence of pathogens.</title>
        <authorList>
            <person name="Haridas S."/>
            <person name="Albert R."/>
            <person name="Binder M."/>
            <person name="Bloem J."/>
            <person name="Labutti K."/>
            <person name="Salamov A."/>
            <person name="Andreopoulos B."/>
            <person name="Baker S."/>
            <person name="Barry K."/>
            <person name="Bills G."/>
            <person name="Bluhm B."/>
            <person name="Cannon C."/>
            <person name="Castanera R."/>
            <person name="Culley D."/>
            <person name="Daum C."/>
            <person name="Ezra D."/>
            <person name="Gonzalez J."/>
            <person name="Henrissat B."/>
            <person name="Kuo A."/>
            <person name="Liang C."/>
            <person name="Lipzen A."/>
            <person name="Lutzoni F."/>
            <person name="Magnuson J."/>
            <person name="Mondo S."/>
            <person name="Nolan M."/>
            <person name="Ohm R."/>
            <person name="Pangilinan J."/>
            <person name="Park H.-J."/>
            <person name="Ramirez L."/>
            <person name="Alfaro M."/>
            <person name="Sun H."/>
            <person name="Tritt A."/>
            <person name="Yoshinaga Y."/>
            <person name="Zwiers L.-H."/>
            <person name="Turgeon B."/>
            <person name="Goodwin S."/>
            <person name="Spatafora J."/>
            <person name="Crous P."/>
            <person name="Grigoriev I."/>
        </authorList>
    </citation>
    <scope>NUCLEOTIDE SEQUENCE</scope>
    <source>
        <strain evidence="2">CBS 122367</strain>
    </source>
</reference>
<dbReference type="AlphaFoldDB" id="A0A6G1ITD9"/>
<dbReference type="EMBL" id="MU005591">
    <property type="protein sequence ID" value="KAF2681502.1"/>
    <property type="molecule type" value="Genomic_DNA"/>
</dbReference>
<gene>
    <name evidence="2" type="ORF">K458DRAFT_81421</name>
</gene>
<accession>A0A6G1ITD9</accession>
<evidence type="ECO:0000313" key="2">
    <source>
        <dbReference type="EMBL" id="KAF2681502.1"/>
    </source>
</evidence>
<evidence type="ECO:0000256" key="1">
    <source>
        <dbReference type="SAM" id="Phobius"/>
    </source>
</evidence>